<protein>
    <submittedName>
        <fullName evidence="1">Uncharacterized protein</fullName>
    </submittedName>
</protein>
<evidence type="ECO:0000313" key="1">
    <source>
        <dbReference type="EMBL" id="WGK93750.1"/>
    </source>
</evidence>
<dbReference type="Proteomes" id="UP001232117">
    <property type="component" value="Chromosome"/>
</dbReference>
<accession>A0ABY8N273</accession>
<organism evidence="1 2">
    <name type="scientific">Flavobacterium keumense</name>
    <dbReference type="NCBI Taxonomy" id="1306518"/>
    <lineage>
        <taxon>Bacteria</taxon>
        <taxon>Pseudomonadati</taxon>
        <taxon>Bacteroidota</taxon>
        <taxon>Flavobacteriia</taxon>
        <taxon>Flavobacteriales</taxon>
        <taxon>Flavobacteriaceae</taxon>
        <taxon>Flavobacterium</taxon>
    </lineage>
</organism>
<gene>
    <name evidence="1" type="ORF">MG292_06515</name>
</gene>
<sequence length="136" mass="15570">MDLKQLKIASKLLEKLEVIDKEIIEIDKIALSILNNETKINFDLKVENLSKNKDSEETKDSSNPLKELEKRMIMAIQIPTWALSQPETLKNQNTLSISNKIDDKLALQILGVILCEKNKERDVLIEKINSSLIDKQ</sequence>
<evidence type="ECO:0000313" key="2">
    <source>
        <dbReference type="Proteomes" id="UP001232117"/>
    </source>
</evidence>
<dbReference type="RefSeq" id="WP_264533522.1">
    <property type="nucleotide sequence ID" value="NZ_CP092332.1"/>
</dbReference>
<keyword evidence="2" id="KW-1185">Reference proteome</keyword>
<proteinExistence type="predicted"/>
<dbReference type="EMBL" id="CP092332">
    <property type="protein sequence ID" value="WGK93750.1"/>
    <property type="molecule type" value="Genomic_DNA"/>
</dbReference>
<reference evidence="1 2" key="1">
    <citation type="submission" date="2023-06" db="EMBL/GenBank/DDBJ databases">
        <title>Complete Genome Sequence of Flavobacterium keumense K3R-10.</title>
        <authorList>
            <person name="Jeong H."/>
            <person name="Jhang S.Y."/>
            <person name="Kim J.N."/>
        </authorList>
    </citation>
    <scope>NUCLEOTIDE SEQUENCE [LARGE SCALE GENOMIC DNA]</scope>
    <source>
        <strain evidence="1 2">K3R-10</strain>
    </source>
</reference>
<name>A0ABY8N273_9FLAO</name>